<gene>
    <name evidence="2" type="ORF">BXYJ_LOCUS787</name>
</gene>
<evidence type="ECO:0000313" key="4">
    <source>
        <dbReference type="Proteomes" id="UP000095284"/>
    </source>
</evidence>
<reference evidence="3" key="2">
    <citation type="submission" date="2020-08" db="EMBL/GenBank/DDBJ databases">
        <authorList>
            <person name="Kikuchi T."/>
        </authorList>
    </citation>
    <scope>NUCLEOTIDE SEQUENCE</scope>
    <source>
        <strain evidence="2">Ka4C1</strain>
    </source>
</reference>
<organism evidence="4 6">
    <name type="scientific">Bursaphelenchus xylophilus</name>
    <name type="common">Pinewood nematode worm</name>
    <name type="synonym">Aphelenchoides xylophilus</name>
    <dbReference type="NCBI Taxonomy" id="6326"/>
    <lineage>
        <taxon>Eukaryota</taxon>
        <taxon>Metazoa</taxon>
        <taxon>Ecdysozoa</taxon>
        <taxon>Nematoda</taxon>
        <taxon>Chromadorea</taxon>
        <taxon>Rhabditida</taxon>
        <taxon>Tylenchina</taxon>
        <taxon>Tylenchomorpha</taxon>
        <taxon>Aphelenchoidea</taxon>
        <taxon>Aphelenchoididae</taxon>
        <taxon>Bursaphelenchus</taxon>
    </lineage>
</organism>
<proteinExistence type="predicted"/>
<dbReference type="Proteomes" id="UP000659654">
    <property type="component" value="Unassembled WGS sequence"/>
</dbReference>
<accession>A0A1I7RVP0</accession>
<dbReference type="AlphaFoldDB" id="A0A1I7RVP0"/>
<feature type="region of interest" description="Disordered" evidence="1">
    <location>
        <begin position="1"/>
        <end position="150"/>
    </location>
</feature>
<dbReference type="Proteomes" id="UP000095284">
    <property type="component" value="Unplaced"/>
</dbReference>
<reference evidence="6" key="1">
    <citation type="submission" date="2016-11" db="UniProtKB">
        <authorList>
            <consortium name="WormBaseParasite"/>
        </authorList>
    </citation>
    <scope>IDENTIFICATION</scope>
</reference>
<dbReference type="WBParaSite" id="BXY_0480200.1">
    <property type="protein sequence ID" value="BXY_0480200.1"/>
    <property type="gene ID" value="BXY_0480200"/>
</dbReference>
<feature type="compositionally biased region" description="Polar residues" evidence="1">
    <location>
        <begin position="120"/>
        <end position="138"/>
    </location>
</feature>
<feature type="compositionally biased region" description="Polar residues" evidence="1">
    <location>
        <begin position="18"/>
        <end position="36"/>
    </location>
</feature>
<protein>
    <submittedName>
        <fullName evidence="2">(pine wood nematode) hypothetical protein</fullName>
    </submittedName>
</protein>
<evidence type="ECO:0000313" key="5">
    <source>
        <dbReference type="Proteomes" id="UP000659654"/>
    </source>
</evidence>
<keyword evidence="5" id="KW-1185">Reference proteome</keyword>
<dbReference type="Proteomes" id="UP000582659">
    <property type="component" value="Unassembled WGS sequence"/>
</dbReference>
<evidence type="ECO:0000313" key="2">
    <source>
        <dbReference type="EMBL" id="CAD5208551.1"/>
    </source>
</evidence>
<evidence type="ECO:0000313" key="6">
    <source>
        <dbReference type="WBParaSite" id="BXY_0480200.1"/>
    </source>
</evidence>
<evidence type="ECO:0000256" key="1">
    <source>
        <dbReference type="SAM" id="MobiDB-lite"/>
    </source>
</evidence>
<evidence type="ECO:0000313" key="3">
    <source>
        <dbReference type="EMBL" id="CAG9081949.1"/>
    </source>
</evidence>
<dbReference type="OrthoDB" id="10465010at2759"/>
<dbReference type="EMBL" id="CAJFCV020000001">
    <property type="protein sequence ID" value="CAG9081949.1"/>
    <property type="molecule type" value="Genomic_DNA"/>
</dbReference>
<name>A0A1I7RVP0_BURXY</name>
<sequence length="178" mass="19111">MNTPQRTTPQRRPRRNISGPTTSTAPQPRQLHTVQSAGCMETRTQRPRRQRSSVSLCGTPKPNMSGLAAGLPSPSSRTSSNSSLYAGSKFTDSPMARHVPQPPCNWLTEFQRPASAQPKWRTSPTPSTASSGMASISETDPESPSCDSVDELVLPPVQSKPAPIRVHPLQLISACAAV</sequence>
<feature type="compositionally biased region" description="Low complexity" evidence="1">
    <location>
        <begin position="73"/>
        <end position="83"/>
    </location>
</feature>
<dbReference type="EMBL" id="CAJFDI010000001">
    <property type="protein sequence ID" value="CAD5208551.1"/>
    <property type="molecule type" value="Genomic_DNA"/>
</dbReference>